<protein>
    <recommendedName>
        <fullName evidence="1">Rubisco LSMT substrate-binding domain-containing protein</fullName>
    </recommendedName>
</protein>
<dbReference type="Gene3D" id="3.90.1420.10">
    <property type="entry name" value="Rubisco LSMT, substrate-binding domain"/>
    <property type="match status" value="1"/>
</dbReference>
<evidence type="ECO:0000313" key="3">
    <source>
        <dbReference type="Proteomes" id="UP000007305"/>
    </source>
</evidence>
<feature type="domain" description="Rubisco LSMT substrate-binding" evidence="1">
    <location>
        <begin position="1"/>
        <end position="99"/>
    </location>
</feature>
<dbReference type="AlphaFoldDB" id="A0A804M4F7"/>
<dbReference type="Gramene" id="Zm00001eb058200_T001">
    <property type="protein sequence ID" value="Zm00001eb058200_P001"/>
    <property type="gene ID" value="Zm00001eb058200"/>
</dbReference>
<dbReference type="InParanoid" id="A0A804M4F7"/>
<keyword evidence="3" id="KW-1185">Reference proteome</keyword>
<dbReference type="InterPro" id="IPR036464">
    <property type="entry name" value="Rubisco_LSMT_subst-bd_sf"/>
</dbReference>
<evidence type="ECO:0000259" key="1">
    <source>
        <dbReference type="Pfam" id="PF09273"/>
    </source>
</evidence>
<dbReference type="SUPFAM" id="SSF81822">
    <property type="entry name" value="RuBisCo LSMT C-terminal, substrate-binding domain"/>
    <property type="match status" value="1"/>
</dbReference>
<accession>A0A804M4F7</accession>
<proteinExistence type="predicted"/>
<evidence type="ECO:0000313" key="2">
    <source>
        <dbReference type="EnsemblPlants" id="Zm00001eb058200_P001"/>
    </source>
</evidence>
<dbReference type="Pfam" id="PF09273">
    <property type="entry name" value="Rubis-subs-bind"/>
    <property type="match status" value="1"/>
</dbReference>
<reference evidence="2" key="3">
    <citation type="submission" date="2021-05" db="UniProtKB">
        <authorList>
            <consortium name="EnsemblPlants"/>
        </authorList>
    </citation>
    <scope>IDENTIFICATION</scope>
    <source>
        <strain evidence="2">cv. B73</strain>
    </source>
</reference>
<sequence>MAYAFLVVSPPDMSQCFEEMAAAASNKTSSKPGLNYPGLEEQALQFILDCCESNIEKYTKYLEGGAGSLEVSMNAKQANRTLLLKQLARDLCISERRILYRTQYGVNQAQKHQLMLMWYFKPCLYMDAGLASAVTALRTCSDVAHLAHVLEQFRLAWCGKLVRDARTVAPSRTSASTSSSLGVETELSMHAGGARCDRYYPCLINDDNGDGHDIWSILY</sequence>
<reference evidence="2" key="2">
    <citation type="submission" date="2019-07" db="EMBL/GenBank/DDBJ databases">
        <authorList>
            <person name="Seetharam A."/>
            <person name="Woodhouse M."/>
            <person name="Cannon E."/>
        </authorList>
    </citation>
    <scope>NUCLEOTIDE SEQUENCE [LARGE SCALE GENOMIC DNA]</scope>
    <source>
        <strain evidence="2">cv. B73</strain>
    </source>
</reference>
<dbReference type="Proteomes" id="UP000007305">
    <property type="component" value="Chromosome 1"/>
</dbReference>
<name>A0A804M4F7_MAIZE</name>
<organism evidence="2 3">
    <name type="scientific">Zea mays</name>
    <name type="common">Maize</name>
    <dbReference type="NCBI Taxonomy" id="4577"/>
    <lineage>
        <taxon>Eukaryota</taxon>
        <taxon>Viridiplantae</taxon>
        <taxon>Streptophyta</taxon>
        <taxon>Embryophyta</taxon>
        <taxon>Tracheophyta</taxon>
        <taxon>Spermatophyta</taxon>
        <taxon>Magnoliopsida</taxon>
        <taxon>Liliopsida</taxon>
        <taxon>Poales</taxon>
        <taxon>Poaceae</taxon>
        <taxon>PACMAD clade</taxon>
        <taxon>Panicoideae</taxon>
        <taxon>Andropogonodae</taxon>
        <taxon>Andropogoneae</taxon>
        <taxon>Tripsacinae</taxon>
        <taxon>Zea</taxon>
    </lineage>
</organism>
<dbReference type="EnsemblPlants" id="Zm00001eb058200_T001">
    <property type="protein sequence ID" value="Zm00001eb058200_P001"/>
    <property type="gene ID" value="Zm00001eb058200"/>
</dbReference>
<reference evidence="3" key="1">
    <citation type="submission" date="2015-12" db="EMBL/GenBank/DDBJ databases">
        <title>Update maize B73 reference genome by single molecule sequencing technologies.</title>
        <authorList>
            <consortium name="Maize Genome Sequencing Project"/>
            <person name="Ware D."/>
        </authorList>
    </citation>
    <scope>NUCLEOTIDE SEQUENCE [LARGE SCALE GENOMIC DNA]</scope>
    <source>
        <strain evidence="3">cv. B73</strain>
    </source>
</reference>
<dbReference type="InterPro" id="IPR015353">
    <property type="entry name" value="Rubisco_LSMT_subst-bd"/>
</dbReference>